<accession>A0A1G1Y402</accession>
<comment type="caution">
    <text evidence="1">The sequence shown here is derived from an EMBL/GenBank/DDBJ whole genome shotgun (WGS) entry which is preliminary data.</text>
</comment>
<name>A0A1G1Y402_9BACT</name>
<evidence type="ECO:0000313" key="1">
    <source>
        <dbReference type="EMBL" id="OGY46297.1"/>
    </source>
</evidence>
<gene>
    <name evidence="1" type="ORF">A2744_01605</name>
</gene>
<evidence type="ECO:0008006" key="3">
    <source>
        <dbReference type="Google" id="ProtNLM"/>
    </source>
</evidence>
<reference evidence="1 2" key="1">
    <citation type="journal article" date="2016" name="Nat. Commun.">
        <title>Thousands of microbial genomes shed light on interconnected biogeochemical processes in an aquifer system.</title>
        <authorList>
            <person name="Anantharaman K."/>
            <person name="Brown C.T."/>
            <person name="Hug L.A."/>
            <person name="Sharon I."/>
            <person name="Castelle C.J."/>
            <person name="Probst A.J."/>
            <person name="Thomas B.C."/>
            <person name="Singh A."/>
            <person name="Wilkins M.J."/>
            <person name="Karaoz U."/>
            <person name="Brodie E.L."/>
            <person name="Williams K.H."/>
            <person name="Hubbard S.S."/>
            <person name="Banfield J.F."/>
        </authorList>
    </citation>
    <scope>NUCLEOTIDE SEQUENCE [LARGE SCALE GENOMIC DNA]</scope>
</reference>
<dbReference type="EMBL" id="MHIE01000005">
    <property type="protein sequence ID" value="OGY46297.1"/>
    <property type="molecule type" value="Genomic_DNA"/>
</dbReference>
<protein>
    <recommendedName>
        <fullName evidence="3">3D domain-containing protein</fullName>
    </recommendedName>
</protein>
<sequence length="172" mass="19593">MKKLIKYLYKNQAELVVLPVVAFQLVFFPYPALAAQDQSEFISLPPVDLAKAAQESEEGKIELILPIKEYQVVKTYQLTVTAYSSTTDQTDSTPCITANGFDLCEHDTENVIAANFLPFGTKVRLPEKFGDRIFTVEDRMNARYYYRADVWFKTRDAAKQFGAPYTILEVVE</sequence>
<dbReference type="CDD" id="cd22784">
    <property type="entry name" value="DPBB_MltA_YuiC-like"/>
    <property type="match status" value="1"/>
</dbReference>
<evidence type="ECO:0000313" key="2">
    <source>
        <dbReference type="Proteomes" id="UP000178240"/>
    </source>
</evidence>
<organism evidence="1 2">
    <name type="scientific">Candidatus Buchananbacteria bacterium RIFCSPHIGHO2_01_FULL_44_11</name>
    <dbReference type="NCBI Taxonomy" id="1797535"/>
    <lineage>
        <taxon>Bacteria</taxon>
        <taxon>Candidatus Buchananiibacteriota</taxon>
    </lineage>
</organism>
<dbReference type="STRING" id="1797535.A2744_01605"/>
<proteinExistence type="predicted"/>
<dbReference type="AlphaFoldDB" id="A0A1G1Y402"/>
<dbReference type="Proteomes" id="UP000178240">
    <property type="component" value="Unassembled WGS sequence"/>
</dbReference>